<evidence type="ECO:0000259" key="1">
    <source>
        <dbReference type="Pfam" id="PF13391"/>
    </source>
</evidence>
<protein>
    <recommendedName>
        <fullName evidence="1">HNH nuclease domain-containing protein</fullName>
    </recommendedName>
</protein>
<feature type="domain" description="HNH nuclease" evidence="1">
    <location>
        <begin position="88"/>
        <end position="169"/>
    </location>
</feature>
<dbReference type="Pfam" id="PF13391">
    <property type="entry name" value="HNH_2"/>
    <property type="match status" value="1"/>
</dbReference>
<sequence length="185" mass="20689">MNPSSTTFTTRGLFLTPQIHCSQGTTDAFNSQSATSLSQSMMVPNTRSRTKPSLGLLETSGVDFHISMMISKTRFVKQYYVRRDGGQCIFTGSDDSVDVHWTIPPPAYMRVCICAPFHCMQQKLTTSQIPSPAGKPWLITPEHLKETSNLLTMRPDIHELWDSNSFSVDVNVSHLNMLNHVVVLV</sequence>
<keyword evidence="3" id="KW-1185">Reference proteome</keyword>
<accession>A0ABQ8KBQ9</accession>
<dbReference type="RefSeq" id="XP_047777125.1">
    <property type="nucleotide sequence ID" value="XM_047924299.1"/>
</dbReference>
<evidence type="ECO:0000313" key="3">
    <source>
        <dbReference type="Proteomes" id="UP000814176"/>
    </source>
</evidence>
<dbReference type="InterPro" id="IPR003615">
    <property type="entry name" value="HNH_nuc"/>
</dbReference>
<dbReference type="EMBL" id="JADCUA010000015">
    <property type="protein sequence ID" value="KAH9834594.1"/>
    <property type="molecule type" value="Genomic_DNA"/>
</dbReference>
<name>A0ABQ8KBQ9_9APHY</name>
<dbReference type="Proteomes" id="UP000814176">
    <property type="component" value="Unassembled WGS sequence"/>
</dbReference>
<reference evidence="2 3" key="1">
    <citation type="journal article" date="2021" name="Environ. Microbiol.">
        <title>Gene family expansions and transcriptome signatures uncover fungal adaptations to wood decay.</title>
        <authorList>
            <person name="Hage H."/>
            <person name="Miyauchi S."/>
            <person name="Viragh M."/>
            <person name="Drula E."/>
            <person name="Min B."/>
            <person name="Chaduli D."/>
            <person name="Navarro D."/>
            <person name="Favel A."/>
            <person name="Norest M."/>
            <person name="Lesage-Meessen L."/>
            <person name="Balint B."/>
            <person name="Merenyi Z."/>
            <person name="de Eugenio L."/>
            <person name="Morin E."/>
            <person name="Martinez A.T."/>
            <person name="Baldrian P."/>
            <person name="Stursova M."/>
            <person name="Martinez M.J."/>
            <person name="Novotny C."/>
            <person name="Magnuson J.K."/>
            <person name="Spatafora J.W."/>
            <person name="Maurice S."/>
            <person name="Pangilinan J."/>
            <person name="Andreopoulos W."/>
            <person name="LaButti K."/>
            <person name="Hundley H."/>
            <person name="Na H."/>
            <person name="Kuo A."/>
            <person name="Barry K."/>
            <person name="Lipzen A."/>
            <person name="Henrissat B."/>
            <person name="Riley R."/>
            <person name="Ahrendt S."/>
            <person name="Nagy L.G."/>
            <person name="Grigoriev I.V."/>
            <person name="Martin F."/>
            <person name="Rosso M.N."/>
        </authorList>
    </citation>
    <scope>NUCLEOTIDE SEQUENCE [LARGE SCALE GENOMIC DNA]</scope>
    <source>
        <strain evidence="2 3">CIRM-BRFM 1785</strain>
    </source>
</reference>
<comment type="caution">
    <text evidence="2">The sequence shown here is derived from an EMBL/GenBank/DDBJ whole genome shotgun (WGS) entry which is preliminary data.</text>
</comment>
<evidence type="ECO:0000313" key="2">
    <source>
        <dbReference type="EMBL" id="KAH9834594.1"/>
    </source>
</evidence>
<gene>
    <name evidence="2" type="ORF">C8Q71DRAFT_769737</name>
</gene>
<proteinExistence type="predicted"/>
<dbReference type="GeneID" id="72005031"/>
<organism evidence="2 3">
    <name type="scientific">Rhodofomes roseus</name>
    <dbReference type="NCBI Taxonomy" id="34475"/>
    <lineage>
        <taxon>Eukaryota</taxon>
        <taxon>Fungi</taxon>
        <taxon>Dikarya</taxon>
        <taxon>Basidiomycota</taxon>
        <taxon>Agaricomycotina</taxon>
        <taxon>Agaricomycetes</taxon>
        <taxon>Polyporales</taxon>
        <taxon>Rhodofomes</taxon>
    </lineage>
</organism>